<keyword evidence="8" id="KW-0472">Membrane</keyword>
<keyword evidence="7" id="KW-0496">Mitochondrion</keyword>
<keyword evidence="10" id="KW-0175">Coiled coil</keyword>
<dbReference type="AlphaFoldDB" id="A0A1B6ETM6"/>
<keyword evidence="9" id="KW-1015">Disulfide bond</keyword>
<reference evidence="13" key="1">
    <citation type="submission" date="2015-11" db="EMBL/GenBank/DDBJ databases">
        <title>De novo transcriptome assembly of four potential Pierce s Disease insect vectors from Arizona vineyards.</title>
        <authorList>
            <person name="Tassone E.E."/>
        </authorList>
    </citation>
    <scope>NUCLEOTIDE SEQUENCE</scope>
</reference>
<dbReference type="Gene3D" id="1.10.287.20">
    <property type="entry name" value="Ubiquinol-cytochrome C reductase hinge domain"/>
    <property type="match status" value="1"/>
</dbReference>
<keyword evidence="4" id="KW-0679">Respiratory chain</keyword>
<evidence type="ECO:0000256" key="9">
    <source>
        <dbReference type="ARBA" id="ARBA00023157"/>
    </source>
</evidence>
<proteinExistence type="inferred from homology"/>
<organism evidence="13">
    <name type="scientific">Cuerna arida</name>
    <dbReference type="NCBI Taxonomy" id="1464854"/>
    <lineage>
        <taxon>Eukaryota</taxon>
        <taxon>Metazoa</taxon>
        <taxon>Ecdysozoa</taxon>
        <taxon>Arthropoda</taxon>
        <taxon>Hexapoda</taxon>
        <taxon>Insecta</taxon>
        <taxon>Pterygota</taxon>
        <taxon>Neoptera</taxon>
        <taxon>Paraneoptera</taxon>
        <taxon>Hemiptera</taxon>
        <taxon>Auchenorrhyncha</taxon>
        <taxon>Membracoidea</taxon>
        <taxon>Cicadellidae</taxon>
        <taxon>Cicadellinae</taxon>
        <taxon>Proconiini</taxon>
        <taxon>Cuerna</taxon>
    </lineage>
</organism>
<sequence>MESEANDINVKHNTREEHISKRLLDSLQTPEKQSTQQERTEKEERKGENGVTEKNVPAKPTYNVFSPGNSPYNPNLGDMKMKLKLLQGEGSGNDDEVVDPQDTLKEKCGQNNECAKLAETLNECNDRVNSKEKTNETCEQELYDFVECVAACVAKDLFKFLK</sequence>
<evidence type="ECO:0000256" key="5">
    <source>
        <dbReference type="ARBA" id="ARBA00022792"/>
    </source>
</evidence>
<dbReference type="EMBL" id="GECZ01028425">
    <property type="protein sequence ID" value="JAS41344.1"/>
    <property type="molecule type" value="Transcribed_RNA"/>
</dbReference>
<gene>
    <name evidence="13" type="ORF">g.6446</name>
</gene>
<feature type="coiled-coil region" evidence="10">
    <location>
        <begin position="114"/>
        <end position="141"/>
    </location>
</feature>
<name>A0A1B6ETM6_9HEMI</name>
<evidence type="ECO:0000313" key="13">
    <source>
        <dbReference type="EMBL" id="JAS41344.1"/>
    </source>
</evidence>
<evidence type="ECO:0000256" key="8">
    <source>
        <dbReference type="ARBA" id="ARBA00023136"/>
    </source>
</evidence>
<comment type="subcellular location">
    <subcellularLocation>
        <location evidence="1">Mitochondrion inner membrane</location>
        <topology evidence="1">Peripheral membrane protein</topology>
        <orientation evidence="1">Intermembrane side</orientation>
    </subcellularLocation>
</comment>
<evidence type="ECO:0000256" key="10">
    <source>
        <dbReference type="SAM" id="Coils"/>
    </source>
</evidence>
<evidence type="ECO:0000259" key="12">
    <source>
        <dbReference type="Pfam" id="PF02320"/>
    </source>
</evidence>
<keyword evidence="5" id="KW-0999">Mitochondrion inner membrane</keyword>
<accession>A0A1B6ETM6</accession>
<comment type="similarity">
    <text evidence="2">Belongs to the UQCRH/QCR6 family.</text>
</comment>
<dbReference type="SUPFAM" id="SSF81531">
    <property type="entry name" value="Non-heme 11 kDa protein of cytochrome bc1 complex (Ubiquinol-cytochrome c reductase)"/>
    <property type="match status" value="1"/>
</dbReference>
<dbReference type="PANTHER" id="PTHR15336:SF0">
    <property type="entry name" value="CYTOCHROME B-C1 COMPLEX SUBUNIT 6, MITOCHONDRIAL"/>
    <property type="match status" value="1"/>
</dbReference>
<dbReference type="InterPro" id="IPR036811">
    <property type="entry name" value="Ubol_cytC_Rdtase_hinge_dom_sf"/>
</dbReference>
<keyword evidence="3" id="KW-0813">Transport</keyword>
<dbReference type="GO" id="GO:0005743">
    <property type="term" value="C:mitochondrial inner membrane"/>
    <property type="evidence" value="ECO:0007669"/>
    <property type="project" value="UniProtKB-SubCell"/>
</dbReference>
<feature type="region of interest" description="Disordered" evidence="11">
    <location>
        <begin position="1"/>
        <end position="78"/>
    </location>
</feature>
<dbReference type="InterPro" id="IPR023184">
    <property type="entry name" value="Ubol_cytC_Rdtase_hinge_dom"/>
</dbReference>
<keyword evidence="6" id="KW-0249">Electron transport</keyword>
<feature type="compositionally biased region" description="Basic and acidic residues" evidence="11">
    <location>
        <begin position="38"/>
        <end position="48"/>
    </location>
</feature>
<evidence type="ECO:0000256" key="3">
    <source>
        <dbReference type="ARBA" id="ARBA00022448"/>
    </source>
</evidence>
<feature type="compositionally biased region" description="Polar residues" evidence="11">
    <location>
        <begin position="63"/>
        <end position="73"/>
    </location>
</feature>
<evidence type="ECO:0000256" key="2">
    <source>
        <dbReference type="ARBA" id="ARBA00006498"/>
    </source>
</evidence>
<dbReference type="InterPro" id="IPR003422">
    <property type="entry name" value="Cyt_b-c1_6"/>
</dbReference>
<dbReference type="FunFam" id="1.10.287.20:FF:000001">
    <property type="entry name" value="Cytochrome b-c1 complex subunit 6"/>
    <property type="match status" value="1"/>
</dbReference>
<feature type="domain" description="Ubiquinol-cytochrome C reductase hinge" evidence="12">
    <location>
        <begin position="99"/>
        <end position="162"/>
    </location>
</feature>
<dbReference type="PANTHER" id="PTHR15336">
    <property type="entry name" value="UBIQUINOL-CYTOCHROME C REDUCTASE COMPLEX 7.8 KDA PROTEIN"/>
    <property type="match status" value="1"/>
</dbReference>
<feature type="compositionally biased region" description="Polar residues" evidence="11">
    <location>
        <begin position="26"/>
        <end position="37"/>
    </location>
</feature>
<protein>
    <recommendedName>
        <fullName evidence="12">Ubiquinol-cytochrome C reductase hinge domain-containing protein</fullName>
    </recommendedName>
</protein>
<dbReference type="GO" id="GO:0006122">
    <property type="term" value="P:mitochondrial electron transport, ubiquinol to cytochrome c"/>
    <property type="evidence" value="ECO:0007669"/>
    <property type="project" value="InterPro"/>
</dbReference>
<evidence type="ECO:0000256" key="1">
    <source>
        <dbReference type="ARBA" id="ARBA00004137"/>
    </source>
</evidence>
<evidence type="ECO:0000256" key="4">
    <source>
        <dbReference type="ARBA" id="ARBA00022660"/>
    </source>
</evidence>
<dbReference type="Pfam" id="PF02320">
    <property type="entry name" value="UCR_hinge"/>
    <property type="match status" value="1"/>
</dbReference>
<evidence type="ECO:0000256" key="7">
    <source>
        <dbReference type="ARBA" id="ARBA00023128"/>
    </source>
</evidence>
<evidence type="ECO:0000256" key="11">
    <source>
        <dbReference type="SAM" id="MobiDB-lite"/>
    </source>
</evidence>
<evidence type="ECO:0000256" key="6">
    <source>
        <dbReference type="ARBA" id="ARBA00022982"/>
    </source>
</evidence>
<feature type="compositionally biased region" description="Basic and acidic residues" evidence="11">
    <location>
        <begin position="9"/>
        <end position="24"/>
    </location>
</feature>